<comment type="caution">
    <text evidence="1">The sequence shown here is derived from an EMBL/GenBank/DDBJ whole genome shotgun (WGS) entry which is preliminary data.</text>
</comment>
<proteinExistence type="predicted"/>
<organism evidence="1 2">
    <name type="scientific">Lucilia cuprina</name>
    <name type="common">Green bottle fly</name>
    <name type="synonym">Australian sheep blowfly</name>
    <dbReference type="NCBI Taxonomy" id="7375"/>
    <lineage>
        <taxon>Eukaryota</taxon>
        <taxon>Metazoa</taxon>
        <taxon>Ecdysozoa</taxon>
        <taxon>Arthropoda</taxon>
        <taxon>Hexapoda</taxon>
        <taxon>Insecta</taxon>
        <taxon>Pterygota</taxon>
        <taxon>Neoptera</taxon>
        <taxon>Endopterygota</taxon>
        <taxon>Diptera</taxon>
        <taxon>Brachycera</taxon>
        <taxon>Muscomorpha</taxon>
        <taxon>Oestroidea</taxon>
        <taxon>Calliphoridae</taxon>
        <taxon>Luciliinae</taxon>
        <taxon>Lucilia</taxon>
    </lineage>
</organism>
<protein>
    <submittedName>
        <fullName evidence="1">Uncharacterized protein</fullName>
    </submittedName>
</protein>
<accession>A0A0L0BVH9</accession>
<dbReference type="Proteomes" id="UP000037069">
    <property type="component" value="Unassembled WGS sequence"/>
</dbReference>
<keyword evidence="2" id="KW-1185">Reference proteome</keyword>
<dbReference type="EMBL" id="JRES01001267">
    <property type="protein sequence ID" value="KNC24070.1"/>
    <property type="molecule type" value="Genomic_DNA"/>
</dbReference>
<dbReference type="AlphaFoldDB" id="A0A0L0BVH9"/>
<sequence>MAADNDDKTLAVKTIKKGCCQEVRWSIPQQHLEISTIDLNTNPSNRHPTHSIYNYSHEWRPNIHAAHIYALDTNSFPTLSVVVTSQWCLGNSTELLSNYSLYTSLGFKYSYDVHSEGISPITKTRKSSKLCYLWAFDGRGTRFCNLNDDIFSNNKQPPND</sequence>
<evidence type="ECO:0000313" key="2">
    <source>
        <dbReference type="Proteomes" id="UP000037069"/>
    </source>
</evidence>
<reference evidence="1 2" key="1">
    <citation type="journal article" date="2015" name="Nat. Commun.">
        <title>Lucilia cuprina genome unlocks parasitic fly biology to underpin future interventions.</title>
        <authorList>
            <person name="Anstead C.A."/>
            <person name="Korhonen P.K."/>
            <person name="Young N.D."/>
            <person name="Hall R.S."/>
            <person name="Jex A.R."/>
            <person name="Murali S.C."/>
            <person name="Hughes D.S."/>
            <person name="Lee S.F."/>
            <person name="Perry T."/>
            <person name="Stroehlein A.J."/>
            <person name="Ansell B.R."/>
            <person name="Breugelmans B."/>
            <person name="Hofmann A."/>
            <person name="Qu J."/>
            <person name="Dugan S."/>
            <person name="Lee S.L."/>
            <person name="Chao H."/>
            <person name="Dinh H."/>
            <person name="Han Y."/>
            <person name="Doddapaneni H.V."/>
            <person name="Worley K.C."/>
            <person name="Muzny D.M."/>
            <person name="Ioannidis P."/>
            <person name="Waterhouse R.M."/>
            <person name="Zdobnov E.M."/>
            <person name="James P.J."/>
            <person name="Bagnall N.H."/>
            <person name="Kotze A.C."/>
            <person name="Gibbs R.A."/>
            <person name="Richards S."/>
            <person name="Batterham P."/>
            <person name="Gasser R.B."/>
        </authorList>
    </citation>
    <scope>NUCLEOTIDE SEQUENCE [LARGE SCALE GENOMIC DNA]</scope>
    <source>
        <strain evidence="1 2">LS</strain>
        <tissue evidence="1">Full body</tissue>
    </source>
</reference>
<evidence type="ECO:0000313" key="1">
    <source>
        <dbReference type="EMBL" id="KNC24070.1"/>
    </source>
</evidence>
<name>A0A0L0BVH9_LUCCU</name>
<gene>
    <name evidence="1" type="ORF">FF38_01463</name>
</gene>